<keyword evidence="4" id="KW-0119">Carbohydrate metabolism</keyword>
<reference evidence="5 6" key="1">
    <citation type="submission" date="2016-11" db="EMBL/GenBank/DDBJ databases">
        <title>A multilocus sequence analysis scheme for characterization of bacteria in the genus Thioclava.</title>
        <authorList>
            <person name="Liu Y."/>
            <person name="Shao Z."/>
        </authorList>
    </citation>
    <scope>NUCLEOTIDE SEQUENCE [LARGE SCALE GENOMIC DNA]</scope>
    <source>
        <strain evidence="5 6">11.10-0-13</strain>
    </source>
</reference>
<comment type="pathway">
    <text evidence="1">Carbohydrate metabolism; hexose metabolism.</text>
</comment>
<dbReference type="CDD" id="cd09019">
    <property type="entry name" value="galactose_mutarotase_like"/>
    <property type="match status" value="1"/>
</dbReference>
<dbReference type="Proteomes" id="UP000242224">
    <property type="component" value="Unassembled WGS sequence"/>
</dbReference>
<dbReference type="Gene3D" id="2.70.98.10">
    <property type="match status" value="1"/>
</dbReference>
<dbReference type="InterPro" id="IPR047215">
    <property type="entry name" value="Galactose_mutarotase-like"/>
</dbReference>
<evidence type="ECO:0000313" key="6">
    <source>
        <dbReference type="Proteomes" id="UP000242224"/>
    </source>
</evidence>
<dbReference type="PANTHER" id="PTHR10091">
    <property type="entry name" value="ALDOSE-1-EPIMERASE"/>
    <property type="match status" value="1"/>
</dbReference>
<dbReference type="PIRSF" id="PIRSF005096">
    <property type="entry name" value="GALM"/>
    <property type="match status" value="1"/>
</dbReference>
<comment type="caution">
    <text evidence="5">The sequence shown here is derived from an EMBL/GenBank/DDBJ whole genome shotgun (WGS) entry which is preliminary data.</text>
</comment>
<dbReference type="SUPFAM" id="SSF74650">
    <property type="entry name" value="Galactose mutarotase-like"/>
    <property type="match status" value="1"/>
</dbReference>
<evidence type="ECO:0000313" key="5">
    <source>
        <dbReference type="EMBL" id="OOY12191.1"/>
    </source>
</evidence>
<dbReference type="EMBL" id="MPZS01000002">
    <property type="protein sequence ID" value="OOY12191.1"/>
    <property type="molecule type" value="Genomic_DNA"/>
</dbReference>
<comment type="similarity">
    <text evidence="2">Belongs to the aldose epimerase family.</text>
</comment>
<sequence length="316" mass="34764">MIIDDATMLCIGLPTGVRAEILPYGATLHSLKVPDRAGTLKNVLVGLPNPAAYQRQRSFRGATIGRFANRITEARFTLDGERYELSANESPNCLHGGADGFDRRKWEVVAHWMSALTLRLESPDGDQGFPGELSIEADFALTPPATLSITYRATVTRACPVSITSHGFYNLADGGQIGDHLLQISAQHYLPVDDARLPESTPQTVSGTEFDFREERPLLHGEGTGYDHCFCLEPSESLREVAVLYAPETGREMRVSSDQPGLQLYTDAQSGMPSGVCLEPQSWPDAPNHPDFPNAILRPGEAYLNRMRFAFSTREK</sequence>
<dbReference type="InterPro" id="IPR014718">
    <property type="entry name" value="GH-type_carb-bd"/>
</dbReference>
<proteinExistence type="inferred from homology"/>
<name>A0ABX3ML15_9RHOB</name>
<keyword evidence="6" id="KW-1185">Reference proteome</keyword>
<evidence type="ECO:0000256" key="2">
    <source>
        <dbReference type="ARBA" id="ARBA00006206"/>
    </source>
</evidence>
<dbReference type="PANTHER" id="PTHR10091:SF0">
    <property type="entry name" value="GALACTOSE MUTAROTASE"/>
    <property type="match status" value="1"/>
</dbReference>
<evidence type="ECO:0008006" key="7">
    <source>
        <dbReference type="Google" id="ProtNLM"/>
    </source>
</evidence>
<protein>
    <recommendedName>
        <fullName evidence="7">Aldose 1-epimerase</fullName>
    </recommendedName>
</protein>
<evidence type="ECO:0000256" key="4">
    <source>
        <dbReference type="ARBA" id="ARBA00023277"/>
    </source>
</evidence>
<evidence type="ECO:0000256" key="3">
    <source>
        <dbReference type="ARBA" id="ARBA00023235"/>
    </source>
</evidence>
<gene>
    <name evidence="5" type="ORF">BMG00_14200</name>
</gene>
<organism evidence="5 6">
    <name type="scientific">Thioclava marina</name>
    <dbReference type="NCBI Taxonomy" id="1915077"/>
    <lineage>
        <taxon>Bacteria</taxon>
        <taxon>Pseudomonadati</taxon>
        <taxon>Pseudomonadota</taxon>
        <taxon>Alphaproteobacteria</taxon>
        <taxon>Rhodobacterales</taxon>
        <taxon>Paracoccaceae</taxon>
        <taxon>Thioclava</taxon>
    </lineage>
</organism>
<accession>A0ABX3ML15</accession>
<keyword evidence="3" id="KW-0413">Isomerase</keyword>
<dbReference type="NCBIfam" id="NF008277">
    <property type="entry name" value="PRK11055.1"/>
    <property type="match status" value="1"/>
</dbReference>
<dbReference type="InterPro" id="IPR015443">
    <property type="entry name" value="Aldose_1-epimerase"/>
</dbReference>
<dbReference type="Pfam" id="PF01263">
    <property type="entry name" value="Aldose_epim"/>
    <property type="match status" value="1"/>
</dbReference>
<dbReference type="InterPro" id="IPR008183">
    <property type="entry name" value="Aldose_1/G6P_1-epimerase"/>
</dbReference>
<evidence type="ECO:0000256" key="1">
    <source>
        <dbReference type="ARBA" id="ARBA00005028"/>
    </source>
</evidence>
<dbReference type="InterPro" id="IPR011013">
    <property type="entry name" value="Gal_mutarotase_sf_dom"/>
</dbReference>